<dbReference type="Pfam" id="PF11306">
    <property type="entry name" value="DUF3108"/>
    <property type="match status" value="1"/>
</dbReference>
<dbReference type="Proteomes" id="UP001598138">
    <property type="component" value="Unassembled WGS sequence"/>
</dbReference>
<evidence type="ECO:0000313" key="2">
    <source>
        <dbReference type="Proteomes" id="UP001598138"/>
    </source>
</evidence>
<gene>
    <name evidence="1" type="ORF">U0R10_04780</name>
</gene>
<reference evidence="1 2" key="1">
    <citation type="submission" date="2024-03" db="EMBL/GenBank/DDBJ databases">
        <title>Aquirufa genome sequencing.</title>
        <authorList>
            <person name="Pitt A."/>
            <person name="Hahn M.W."/>
        </authorList>
    </citation>
    <scope>NUCLEOTIDE SEQUENCE [LARGE SCALE GENOMIC DNA]</scope>
    <source>
        <strain evidence="1 2">OSTEICH-129V</strain>
    </source>
</reference>
<evidence type="ECO:0000313" key="1">
    <source>
        <dbReference type="EMBL" id="MFD3393927.1"/>
    </source>
</evidence>
<keyword evidence="2" id="KW-1185">Reference proteome</keyword>
<organism evidence="1 2">
    <name type="scientific">Aquirufa avitistagni</name>
    <dbReference type="NCBI Taxonomy" id="3104728"/>
    <lineage>
        <taxon>Bacteria</taxon>
        <taxon>Pseudomonadati</taxon>
        <taxon>Bacteroidota</taxon>
        <taxon>Cytophagia</taxon>
        <taxon>Cytophagales</taxon>
        <taxon>Flectobacillaceae</taxon>
        <taxon>Aquirufa</taxon>
    </lineage>
</organism>
<protein>
    <submittedName>
        <fullName evidence="1">DUF3108 domain-containing protein</fullName>
    </submittedName>
</protein>
<sequence length="244" mass="27848">MSSTCFGQENSSILANELLKYRIHLGFIDAAEATIHTQGQTQQINGRQTRKIDITGKTVGILHVISPVIDYWSAYLDTETHLPLKTEMRKKEGRYRKEETVIFDHANLNAKISSPQNTPTLKNFPIESSTLDLIGGYFFLRDKPLGEMKIGQKQKAKILVDGSIYEIWFIVKGFEKIEGPWGKKNCIRTTLVLPKNKLFKEEDAIQLWITNDSYQVPFKMEVNLKIGFLTIDLTNYSIAGKNVY</sequence>
<comment type="caution">
    <text evidence="1">The sequence shown here is derived from an EMBL/GenBank/DDBJ whole genome shotgun (WGS) entry which is preliminary data.</text>
</comment>
<accession>A0ABW6DAI9</accession>
<proteinExistence type="predicted"/>
<dbReference type="InterPro" id="IPR021457">
    <property type="entry name" value="DUF3108"/>
</dbReference>
<name>A0ABW6DAI9_9BACT</name>
<dbReference type="RefSeq" id="WP_377982804.1">
    <property type="nucleotide sequence ID" value="NZ_JBBKXZ010000001.1"/>
</dbReference>
<dbReference type="EMBL" id="JBBKXZ010000001">
    <property type="protein sequence ID" value="MFD3393927.1"/>
    <property type="molecule type" value="Genomic_DNA"/>
</dbReference>